<proteinExistence type="predicted"/>
<accession>A0A2J6R2G6</accession>
<dbReference type="EMBL" id="KZ613958">
    <property type="protein sequence ID" value="PMD32711.1"/>
    <property type="molecule type" value="Genomic_DNA"/>
</dbReference>
<reference evidence="1 2" key="1">
    <citation type="submission" date="2016-04" db="EMBL/GenBank/DDBJ databases">
        <title>A degradative enzymes factory behind the ericoid mycorrhizal symbiosis.</title>
        <authorList>
            <consortium name="DOE Joint Genome Institute"/>
            <person name="Martino E."/>
            <person name="Morin E."/>
            <person name="Grelet G."/>
            <person name="Kuo A."/>
            <person name="Kohler A."/>
            <person name="Daghino S."/>
            <person name="Barry K."/>
            <person name="Choi C."/>
            <person name="Cichocki N."/>
            <person name="Clum A."/>
            <person name="Copeland A."/>
            <person name="Hainaut M."/>
            <person name="Haridas S."/>
            <person name="Labutti K."/>
            <person name="Lindquist E."/>
            <person name="Lipzen A."/>
            <person name="Khouja H.-R."/>
            <person name="Murat C."/>
            <person name="Ohm R."/>
            <person name="Olson A."/>
            <person name="Spatafora J."/>
            <person name="Veneault-Fourrey C."/>
            <person name="Henrissat B."/>
            <person name="Grigoriev I."/>
            <person name="Martin F."/>
            <person name="Perotto S."/>
        </authorList>
    </citation>
    <scope>NUCLEOTIDE SEQUENCE [LARGE SCALE GENOMIC DNA]</scope>
    <source>
        <strain evidence="1 2">F</strain>
    </source>
</reference>
<dbReference type="OrthoDB" id="4939624at2759"/>
<protein>
    <submittedName>
        <fullName evidence="1">Uncharacterized protein</fullName>
    </submittedName>
</protein>
<evidence type="ECO:0000313" key="1">
    <source>
        <dbReference type="EMBL" id="PMD32711.1"/>
    </source>
</evidence>
<sequence length="218" mass="22879">MANSTTDNISTLSLEQVATWEAQVKEARGKGDPAATLAIAAAAADAIEQQIPQQADNWTENERAALTTVKRFTYNSAADAWPGWELDGPSLDPPALSKAKSLAQRSAALTEKLQLGLIQEATGIWLVAAFDLALGSFDSAIDGFSIASQKYSAGSAPGLALLADGYTVIARGSVAGKPREDIAGDLDKIFARISAGGFKDAVFWTDQLSTALSVFSKK</sequence>
<dbReference type="Proteomes" id="UP000235786">
    <property type="component" value="Unassembled WGS sequence"/>
</dbReference>
<dbReference type="AlphaFoldDB" id="A0A2J6R2G6"/>
<keyword evidence="2" id="KW-1185">Reference proteome</keyword>
<name>A0A2J6R2G6_HYAVF</name>
<gene>
    <name evidence="1" type="ORF">L207DRAFT_639972</name>
</gene>
<organism evidence="1 2">
    <name type="scientific">Hyaloscypha variabilis (strain UAMH 11265 / GT02V1 / F)</name>
    <name type="common">Meliniomyces variabilis</name>
    <dbReference type="NCBI Taxonomy" id="1149755"/>
    <lineage>
        <taxon>Eukaryota</taxon>
        <taxon>Fungi</taxon>
        <taxon>Dikarya</taxon>
        <taxon>Ascomycota</taxon>
        <taxon>Pezizomycotina</taxon>
        <taxon>Leotiomycetes</taxon>
        <taxon>Helotiales</taxon>
        <taxon>Hyaloscyphaceae</taxon>
        <taxon>Hyaloscypha</taxon>
        <taxon>Hyaloscypha variabilis</taxon>
    </lineage>
</organism>
<evidence type="ECO:0000313" key="2">
    <source>
        <dbReference type="Proteomes" id="UP000235786"/>
    </source>
</evidence>